<evidence type="ECO:0000256" key="6">
    <source>
        <dbReference type="ARBA" id="ARBA00022840"/>
    </source>
</evidence>
<organism evidence="12 13">
    <name type="scientific">Cephalotrichum gorgonifer</name>
    <dbReference type="NCBI Taxonomy" id="2041049"/>
    <lineage>
        <taxon>Eukaryota</taxon>
        <taxon>Fungi</taxon>
        <taxon>Dikarya</taxon>
        <taxon>Ascomycota</taxon>
        <taxon>Pezizomycotina</taxon>
        <taxon>Sordariomycetes</taxon>
        <taxon>Hypocreomycetidae</taxon>
        <taxon>Microascales</taxon>
        <taxon>Microascaceae</taxon>
        <taxon>Cephalotrichum</taxon>
    </lineage>
</organism>
<feature type="region of interest" description="Disordered" evidence="9">
    <location>
        <begin position="120"/>
        <end position="150"/>
    </location>
</feature>
<dbReference type="GO" id="GO:0005634">
    <property type="term" value="C:nucleus"/>
    <property type="evidence" value="ECO:0007669"/>
    <property type="project" value="UniProtKB-SubCell"/>
</dbReference>
<dbReference type="GO" id="GO:0016887">
    <property type="term" value="F:ATP hydrolysis activity"/>
    <property type="evidence" value="ECO:0007669"/>
    <property type="project" value="InterPro"/>
</dbReference>
<feature type="compositionally biased region" description="Basic and acidic residues" evidence="9">
    <location>
        <begin position="544"/>
        <end position="561"/>
    </location>
</feature>
<feature type="region of interest" description="Disordered" evidence="9">
    <location>
        <begin position="433"/>
        <end position="665"/>
    </location>
</feature>
<gene>
    <name evidence="12" type="ORF">DNG_01409</name>
</gene>
<dbReference type="InterPro" id="IPR038718">
    <property type="entry name" value="SNF2-like_sf"/>
</dbReference>
<feature type="compositionally biased region" description="Pro residues" evidence="9">
    <location>
        <begin position="438"/>
        <end position="447"/>
    </location>
</feature>
<accession>A0AAE8MQH5</accession>
<dbReference type="SUPFAM" id="SSF52540">
    <property type="entry name" value="P-loop containing nucleoside triphosphate hydrolases"/>
    <property type="match status" value="2"/>
</dbReference>
<feature type="compositionally biased region" description="Basic and acidic residues" evidence="9">
    <location>
        <begin position="311"/>
        <end position="328"/>
    </location>
</feature>
<keyword evidence="8" id="KW-0539">Nucleus</keyword>
<feature type="compositionally biased region" description="Low complexity" evidence="9">
    <location>
        <begin position="54"/>
        <end position="68"/>
    </location>
</feature>
<dbReference type="Pfam" id="PF00271">
    <property type="entry name" value="Helicase_C"/>
    <property type="match status" value="1"/>
</dbReference>
<evidence type="ECO:0000313" key="13">
    <source>
        <dbReference type="Proteomes" id="UP001187682"/>
    </source>
</evidence>
<dbReference type="SMART" id="SM00490">
    <property type="entry name" value="HELICc"/>
    <property type="match status" value="1"/>
</dbReference>
<protein>
    <recommendedName>
        <fullName evidence="14">SNF2_N domain-containing protein/Helicase_C domain-containing protein</fullName>
    </recommendedName>
</protein>
<evidence type="ECO:0000256" key="9">
    <source>
        <dbReference type="SAM" id="MobiDB-lite"/>
    </source>
</evidence>
<dbReference type="PANTHER" id="PTHR45797:SF1">
    <property type="entry name" value="HELICASE ARIP4"/>
    <property type="match status" value="1"/>
</dbReference>
<dbReference type="SMART" id="SM00487">
    <property type="entry name" value="DEXDc"/>
    <property type="match status" value="1"/>
</dbReference>
<evidence type="ECO:0000259" key="11">
    <source>
        <dbReference type="PROSITE" id="PS51194"/>
    </source>
</evidence>
<feature type="compositionally biased region" description="Acidic residues" evidence="9">
    <location>
        <begin position="602"/>
        <end position="620"/>
    </location>
</feature>
<feature type="compositionally biased region" description="Acidic residues" evidence="9">
    <location>
        <begin position="629"/>
        <end position="650"/>
    </location>
</feature>
<evidence type="ECO:0000256" key="8">
    <source>
        <dbReference type="ARBA" id="ARBA00023242"/>
    </source>
</evidence>
<name>A0AAE8MQH5_9PEZI</name>
<feature type="compositionally biased region" description="Acidic residues" evidence="9">
    <location>
        <begin position="457"/>
        <end position="476"/>
    </location>
</feature>
<evidence type="ECO:0000256" key="3">
    <source>
        <dbReference type="ARBA" id="ARBA00022741"/>
    </source>
</evidence>
<dbReference type="GO" id="GO:0003677">
    <property type="term" value="F:DNA binding"/>
    <property type="evidence" value="ECO:0007669"/>
    <property type="project" value="UniProtKB-KW"/>
</dbReference>
<feature type="region of interest" description="Disordered" evidence="9">
    <location>
        <begin position="311"/>
        <end position="331"/>
    </location>
</feature>
<dbReference type="InterPro" id="IPR049730">
    <property type="entry name" value="SNF2/RAD54-like_C"/>
</dbReference>
<dbReference type="InterPro" id="IPR001650">
    <property type="entry name" value="Helicase_C-like"/>
</dbReference>
<evidence type="ECO:0000256" key="1">
    <source>
        <dbReference type="ARBA" id="ARBA00004123"/>
    </source>
</evidence>
<dbReference type="Pfam" id="PF00176">
    <property type="entry name" value="SNF2-rel_dom"/>
    <property type="match status" value="1"/>
</dbReference>
<evidence type="ECO:0000256" key="5">
    <source>
        <dbReference type="ARBA" id="ARBA00022806"/>
    </source>
</evidence>
<proteinExistence type="inferred from homology"/>
<keyword evidence="13" id="KW-1185">Reference proteome</keyword>
<feature type="domain" description="Helicase ATP-binding" evidence="10">
    <location>
        <begin position="890"/>
        <end position="1085"/>
    </location>
</feature>
<dbReference type="InterPro" id="IPR000330">
    <property type="entry name" value="SNF2_N"/>
</dbReference>
<dbReference type="GO" id="GO:0004386">
    <property type="term" value="F:helicase activity"/>
    <property type="evidence" value="ECO:0007669"/>
    <property type="project" value="UniProtKB-KW"/>
</dbReference>
<dbReference type="InterPro" id="IPR014001">
    <property type="entry name" value="Helicase_ATP-bd"/>
</dbReference>
<dbReference type="PROSITE" id="PS51192">
    <property type="entry name" value="HELICASE_ATP_BIND_1"/>
    <property type="match status" value="1"/>
</dbReference>
<feature type="compositionally biased region" description="Basic and acidic residues" evidence="9">
    <location>
        <begin position="1684"/>
        <end position="1704"/>
    </location>
</feature>
<dbReference type="GO" id="GO:0005524">
    <property type="term" value="F:ATP binding"/>
    <property type="evidence" value="ECO:0007669"/>
    <property type="project" value="UniProtKB-KW"/>
</dbReference>
<dbReference type="Gene3D" id="3.40.50.10810">
    <property type="entry name" value="Tandem AAA-ATPase domain"/>
    <property type="match status" value="1"/>
</dbReference>
<keyword evidence="4" id="KW-0378">Hydrolase</keyword>
<feature type="compositionally biased region" description="Acidic residues" evidence="9">
    <location>
        <begin position="483"/>
        <end position="497"/>
    </location>
</feature>
<keyword evidence="3" id="KW-0547">Nucleotide-binding</keyword>
<comment type="subcellular location">
    <subcellularLocation>
        <location evidence="1">Nucleus</location>
    </subcellularLocation>
</comment>
<dbReference type="Proteomes" id="UP001187682">
    <property type="component" value="Unassembled WGS sequence"/>
</dbReference>
<dbReference type="InterPro" id="IPR056026">
    <property type="entry name" value="DUF7607"/>
</dbReference>
<evidence type="ECO:0000256" key="7">
    <source>
        <dbReference type="ARBA" id="ARBA00023125"/>
    </source>
</evidence>
<feature type="domain" description="Helicase C-terminal" evidence="11">
    <location>
        <begin position="1262"/>
        <end position="1413"/>
    </location>
</feature>
<feature type="region of interest" description="Disordered" evidence="9">
    <location>
        <begin position="1672"/>
        <end position="1704"/>
    </location>
</feature>
<dbReference type="Pfam" id="PF24580">
    <property type="entry name" value="DUF7607"/>
    <property type="match status" value="1"/>
</dbReference>
<evidence type="ECO:0000313" key="12">
    <source>
        <dbReference type="EMBL" id="SPN98364.1"/>
    </source>
</evidence>
<dbReference type="InterPro" id="IPR044574">
    <property type="entry name" value="ARIP4-like"/>
</dbReference>
<feature type="compositionally biased region" description="Basic and acidic residues" evidence="9">
    <location>
        <begin position="40"/>
        <end position="50"/>
    </location>
</feature>
<dbReference type="PROSITE" id="PS51194">
    <property type="entry name" value="HELICASE_CTER"/>
    <property type="match status" value="1"/>
</dbReference>
<feature type="region of interest" description="Disordered" evidence="9">
    <location>
        <begin position="37"/>
        <end position="98"/>
    </location>
</feature>
<dbReference type="Gene3D" id="3.40.50.300">
    <property type="entry name" value="P-loop containing nucleotide triphosphate hydrolases"/>
    <property type="match status" value="1"/>
</dbReference>
<dbReference type="EMBL" id="ONZQ02000002">
    <property type="protein sequence ID" value="SPN98364.1"/>
    <property type="molecule type" value="Genomic_DNA"/>
</dbReference>
<keyword evidence="5" id="KW-0347">Helicase</keyword>
<evidence type="ECO:0000256" key="2">
    <source>
        <dbReference type="ARBA" id="ARBA00007025"/>
    </source>
</evidence>
<evidence type="ECO:0008006" key="14">
    <source>
        <dbReference type="Google" id="ProtNLM"/>
    </source>
</evidence>
<sequence>MSPLRELFLSIGVGLVPHHFNLSKAIATLKKRSPAYRRWKQQEDGAEHTDAQGPTYSPLSSTAPPTTSAQLLLPASNGIAHPPPAANITPSPHEDVVIGDTRASPEQKEIHLQPAINSAISGGSHSGLEHDVRSQPPKKKRRIEPTAVSSGSGLRSGLFIVHTEADEIEANMTGGAIAQVDTIGMILDHPDRSLDSPAFLGPTGLRWEDVLTNLPDDAPEFSITGRPAPHGHVLRVNRALKALLRGDKREVRRMANTFHSAIDPDSALGTLIDAGNGDQLNSSDDDDPVLGVFGQEPGDDDIDPQTLREMEEERDDIEREERRNKTLTEEEASEEIQDAIDGLISDWRDRKLPVLERKAYRIWTQARQDRSLRHRIQSSTAFLAHLNSRIAKIRQELLNSPWTSPQSCVRLTRGHMEQSVFDQQYHSWLIDTLNGPMPTRPTPAPRPPKAKRNLRLDEDEEVLTSESDGSVDEFIADDSNFIVEDDEGGFWGEDDDGGMGGIEYTTPSKPRSSLSRRRKQPETPVSSTASRKFVKSDPSPDSSPDSRPEPIPELRGRKIIDLTDDTPEPEPRLEPGSFPEPPRPPAVEASEPVDSEPANSDIEMDSEDLEADSEDMETVLEDQGASSDDRDEADGSDQDEVGGSDQEEVAELNSRKSAPKRSLPDSFWQSIPEDIRIFDEERRLIERLWIIGETTRNEIHNAAKDCEINGCSFWDCHITAGLDPRTPSESISVMAARLFLYYAQPHTSFDERVFGNVRRKDQHKILGKKDCAELFISIILRVIPCFPKVIQLSALAGGEASDNNQVLLDARALQVREQDQRRIAAQDRRRVELREKLAAFESIPKDASRLIINETKEEDEGLIYIRGEPARLIKDHQIDGVRFLWNRIIANRDMDRQGCVLAHSMGLGKSMQVITLLLAVARASKSEDQSIHSQIPDDLRESRALILCPASLSQNWGDEFFIWDSQQELGPVYLIASSQKNVTAAHNKTLREMNIRRWAEEGGVLILGYELFVSLVTNDPSLAEVITHNAAIVVADEAHTIKNPTSKRRMACSKVLTPAKIALTGSPLSNNVTEYYSMVDWVAPQYMGPLEEFTRLYATPIQNGLYKGKSNEAKRGAYVLLRFLREAMAPRVHRCGDSVLREELKPKQEFMFFIPLTDVQKALYDGYVEACGYAPGSSFWGPLSNLTLICMHPRCFQRKVDEVLQGKGGDGDSSLNAYGGEPEGGVDTDVSLPIHVARKMDELMKSIPVDMSDIQLSWRFRLLFAILDECRAVGDKVLIFSRRMATLNLLEDIFQQHGRTSRRLDGQTPMLGRQGMIKSFNAEADGAEVFLISTKAGGVGLNIQGANRVIIMDFAHNPNDEKQAIGRAYRIGQEKPVFVYWFVSWGTHEAKFQSRLVYKRQLADRVVEGKDYRPWAEEDRFEDWVQKVWDTSPEKPLPPSEVEDLDGADVVVDRLINDRELSQGINSIVTTDTFEVEEDPEDVTLTAEEHASVSRLVEARKYRHKDEDDPHPSLPAAPAAGTRPVVIGMTKNTQPIIPHDVKVAMSTYAQAASEALRAVSVEPPSDEQVEALVQSIRREMMDKDDDYVQTRWRVLTQLVEQCYPNFAVAIFSRALSAFYLARTELAELRSRALALAKTPRAEFHLSMALGRRTPDGERLRMARKEDEIALREIADRRRQRQRQRQREQQERQMHQSYEQEHFRDSKLPGWASDALRRNLN</sequence>
<evidence type="ECO:0000256" key="4">
    <source>
        <dbReference type="ARBA" id="ARBA00022801"/>
    </source>
</evidence>
<dbReference type="CDD" id="cd18793">
    <property type="entry name" value="SF2_C_SNF"/>
    <property type="match status" value="1"/>
</dbReference>
<dbReference type="PANTHER" id="PTHR45797">
    <property type="entry name" value="RAD54-LIKE"/>
    <property type="match status" value="1"/>
</dbReference>
<comment type="caution">
    <text evidence="12">The sequence shown here is derived from an EMBL/GenBank/DDBJ whole genome shotgun (WGS) entry which is preliminary data.</text>
</comment>
<keyword evidence="7" id="KW-0238">DNA-binding</keyword>
<comment type="similarity">
    <text evidence="2">Belongs to the SNF2/RAD54 helicase family.</text>
</comment>
<evidence type="ECO:0000259" key="10">
    <source>
        <dbReference type="PROSITE" id="PS51192"/>
    </source>
</evidence>
<reference evidence="12" key="1">
    <citation type="submission" date="2018-03" db="EMBL/GenBank/DDBJ databases">
        <authorList>
            <person name="Guldener U."/>
        </authorList>
    </citation>
    <scope>NUCLEOTIDE SEQUENCE</scope>
</reference>
<keyword evidence="6" id="KW-0067">ATP-binding</keyword>
<dbReference type="InterPro" id="IPR027417">
    <property type="entry name" value="P-loop_NTPase"/>
</dbReference>